<keyword evidence="2" id="KW-1185">Reference proteome</keyword>
<reference evidence="1 2" key="1">
    <citation type="submission" date="2020-07" db="EMBL/GenBank/DDBJ databases">
        <title>Definition of the novel symbiovar canariense within Mesorhizobium novociceri, a new species of genus Mesorhizobium nodulating Cicer canariense in the Caldera de Taburiente National Park (La Palma, Canary Islands).</title>
        <authorList>
            <person name="Leon-Barrios M."/>
            <person name="Perez-Yepez J."/>
            <person name="Flores-Felix J.D."/>
            <person name="Ramirez-Baena M.H."/>
            <person name="Pulido-Suarez L."/>
            <person name="Igual J.M."/>
            <person name="Velazquez E."/>
            <person name="Peix A."/>
        </authorList>
    </citation>
    <scope>NUCLEOTIDE SEQUENCE [LARGE SCALE GENOMIC DNA]</scope>
    <source>
        <strain evidence="1 2">CCANP35</strain>
    </source>
</reference>
<dbReference type="AlphaFoldDB" id="A0A838B2L7"/>
<accession>A0A838B2L7</accession>
<proteinExistence type="predicted"/>
<dbReference type="RefSeq" id="WP_181056976.1">
    <property type="nucleotide sequence ID" value="NZ_JACDTY010000003.1"/>
</dbReference>
<evidence type="ECO:0000313" key="2">
    <source>
        <dbReference type="Proteomes" id="UP000558284"/>
    </source>
</evidence>
<dbReference type="EMBL" id="JACDTY010000003">
    <property type="protein sequence ID" value="MBA1140281.1"/>
    <property type="molecule type" value="Genomic_DNA"/>
</dbReference>
<organism evidence="1 2">
    <name type="scientific">Mesorhizobium neociceri</name>
    <dbReference type="NCBI Taxonomy" id="1307853"/>
    <lineage>
        <taxon>Bacteria</taxon>
        <taxon>Pseudomonadati</taxon>
        <taxon>Pseudomonadota</taxon>
        <taxon>Alphaproteobacteria</taxon>
        <taxon>Hyphomicrobiales</taxon>
        <taxon>Phyllobacteriaceae</taxon>
        <taxon>Mesorhizobium</taxon>
    </lineage>
</organism>
<name>A0A838B2L7_9HYPH</name>
<gene>
    <name evidence="1" type="ORF">H0241_08425</name>
</gene>
<dbReference type="Proteomes" id="UP000558284">
    <property type="component" value="Unassembled WGS sequence"/>
</dbReference>
<comment type="caution">
    <text evidence="1">The sequence shown here is derived from an EMBL/GenBank/DDBJ whole genome shotgun (WGS) entry which is preliminary data.</text>
</comment>
<sequence length="376" mass="41648">MGTRKSALVRALAASQVSETLANYELVDEPLTKADGAFWKHDSSNFYYDDQQFWRTGTAGTYAIIEEAISEWVARVPGLFWQKASADRRQIGQSDVENKVGNFITLNPLAKSRVVSGGIGTIRLPPSEQGYRLVTLTRSMNASAGVPALISTEVWEHHHLGEGKVIEGIADWRAMPLTWSAQFPSVAGVAKGCLVITHPDKIIRKDVPNIPVEVHPFSVMEYSEDGAQLHAFVYATAQTGDRRFRSNIETFFKSYSTDKKRYGVYLTGADLVQPMWETLFVSPEEMRGRQAPILRTIEARLAEEMQGDDTTDSLLQSLSSKDRTDLARLSTSIELPVNRWSQGGTVGDESIRLVDAARRAGKIPALLYALQLEGTP</sequence>
<protein>
    <submittedName>
        <fullName evidence="1">Uncharacterized protein</fullName>
    </submittedName>
</protein>
<evidence type="ECO:0000313" key="1">
    <source>
        <dbReference type="EMBL" id="MBA1140281.1"/>
    </source>
</evidence>